<accession>A0A852TY90</accession>
<dbReference type="EMBL" id="JACCCC010000001">
    <property type="protein sequence ID" value="NYE48305.1"/>
    <property type="molecule type" value="Genomic_DNA"/>
</dbReference>
<dbReference type="Proteomes" id="UP000589036">
    <property type="component" value="Unassembled WGS sequence"/>
</dbReference>
<evidence type="ECO:0000313" key="2">
    <source>
        <dbReference type="Proteomes" id="UP000589036"/>
    </source>
</evidence>
<sequence>MHDVDAGFADRGGEAQRRFAVRALAVHLSVTRAARIGTDARAHRTVHRRSRGRGW</sequence>
<name>A0A852TY90_9ACTN</name>
<organism evidence="1 2">
    <name type="scientific">Spinactinospora alkalitolerans</name>
    <dbReference type="NCBI Taxonomy" id="687207"/>
    <lineage>
        <taxon>Bacteria</taxon>
        <taxon>Bacillati</taxon>
        <taxon>Actinomycetota</taxon>
        <taxon>Actinomycetes</taxon>
        <taxon>Streptosporangiales</taxon>
        <taxon>Nocardiopsidaceae</taxon>
        <taxon>Spinactinospora</taxon>
    </lineage>
</organism>
<keyword evidence="2" id="KW-1185">Reference proteome</keyword>
<dbReference type="RefSeq" id="WP_179644118.1">
    <property type="nucleotide sequence ID" value="NZ_BAAAYY010000004.1"/>
</dbReference>
<proteinExistence type="predicted"/>
<reference evidence="1 2" key="1">
    <citation type="submission" date="2020-07" db="EMBL/GenBank/DDBJ databases">
        <title>Sequencing the genomes of 1000 actinobacteria strains.</title>
        <authorList>
            <person name="Klenk H.-P."/>
        </authorList>
    </citation>
    <scope>NUCLEOTIDE SEQUENCE [LARGE SCALE GENOMIC DNA]</scope>
    <source>
        <strain evidence="1 2">CXB654</strain>
    </source>
</reference>
<protein>
    <submittedName>
        <fullName evidence="1">Uncharacterized protein</fullName>
    </submittedName>
</protein>
<gene>
    <name evidence="1" type="ORF">HDA32_003425</name>
</gene>
<evidence type="ECO:0000313" key="1">
    <source>
        <dbReference type="EMBL" id="NYE48305.1"/>
    </source>
</evidence>
<comment type="caution">
    <text evidence="1">The sequence shown here is derived from an EMBL/GenBank/DDBJ whole genome shotgun (WGS) entry which is preliminary data.</text>
</comment>
<dbReference type="AlphaFoldDB" id="A0A852TY90"/>